<feature type="transmembrane region" description="Helical" evidence="2">
    <location>
        <begin position="197"/>
        <end position="216"/>
    </location>
</feature>
<feature type="non-terminal residue" evidence="3">
    <location>
        <position position="356"/>
    </location>
</feature>
<comment type="caution">
    <text evidence="3">The sequence shown here is derived from an EMBL/GenBank/DDBJ whole genome shotgun (WGS) entry which is preliminary data.</text>
</comment>
<evidence type="ECO:0008006" key="5">
    <source>
        <dbReference type="Google" id="ProtNLM"/>
    </source>
</evidence>
<evidence type="ECO:0000313" key="3">
    <source>
        <dbReference type="EMBL" id="KAF3494759.1"/>
    </source>
</evidence>
<dbReference type="PANTHER" id="PTHR46225:SF18">
    <property type="entry name" value="DUF4220 DOMAIN-CONTAINING PROTEIN"/>
    <property type="match status" value="1"/>
</dbReference>
<keyword evidence="4" id="KW-1185">Reference proteome</keyword>
<evidence type="ECO:0000256" key="2">
    <source>
        <dbReference type="SAM" id="Phobius"/>
    </source>
</evidence>
<sequence length="356" mass="41104">MCMYFINKLDFHIFDFVIMERETHNGNGQHTIDIPNDEDFSSILSTDEETSDSGESNMGGATAHHEFYPPLTSDEGSSSCTIGWNSIEFVLTSVQIVAALVVWTLSKDEHPQGQLLAGLIVYTCGCITGTLLQSWRMYNQVEEYPNTRVDRVMEGVKTGLECFFVLWLIWGISWLSFDKSSPSDAPNLYRFNSQPYIIADADNILTELLVCLLTTWRNMHLKRMQEWNLLLEKRKSSHISKEEEAHNSSPKQTNKRRKRGSCEGNMIKQSKTLHGESESDESKRKHYPFATTHASKPLYRFKNTKLTLFVVLFLPLSKLLVRTEWENGVRQSTRIKSRPPEYWRGERFLYGRIHES</sequence>
<reference evidence="3 4" key="1">
    <citation type="journal article" date="2020" name="BMC Genomics">
        <title>Intraspecific diversification of the crop wild relative Brassica cretica Lam. using demographic model selection.</title>
        <authorList>
            <person name="Kioukis A."/>
            <person name="Michalopoulou V.A."/>
            <person name="Briers L."/>
            <person name="Pirintsos S."/>
            <person name="Studholme D.J."/>
            <person name="Pavlidis P."/>
            <person name="Sarris P.F."/>
        </authorList>
    </citation>
    <scope>NUCLEOTIDE SEQUENCE [LARGE SCALE GENOMIC DNA]</scope>
    <source>
        <strain evidence="4">cv. PFS-1207/04</strain>
    </source>
</reference>
<feature type="compositionally biased region" description="Basic and acidic residues" evidence="1">
    <location>
        <begin position="273"/>
        <end position="283"/>
    </location>
</feature>
<feature type="transmembrane region" description="Helical" evidence="2">
    <location>
        <begin position="82"/>
        <end position="103"/>
    </location>
</feature>
<feature type="transmembrane region" description="Helical" evidence="2">
    <location>
        <begin position="115"/>
        <end position="138"/>
    </location>
</feature>
<keyword evidence="2" id="KW-0812">Transmembrane</keyword>
<proteinExistence type="predicted"/>
<accession>A0ABQ7AAQ3</accession>
<name>A0ABQ7AAQ3_BRACR</name>
<dbReference type="EMBL" id="QGKV02002055">
    <property type="protein sequence ID" value="KAF3494759.1"/>
    <property type="molecule type" value="Genomic_DNA"/>
</dbReference>
<feature type="transmembrane region" description="Helical" evidence="2">
    <location>
        <begin position="159"/>
        <end position="177"/>
    </location>
</feature>
<feature type="region of interest" description="Disordered" evidence="1">
    <location>
        <begin position="240"/>
        <end position="284"/>
    </location>
</feature>
<evidence type="ECO:0000313" key="4">
    <source>
        <dbReference type="Proteomes" id="UP000266723"/>
    </source>
</evidence>
<protein>
    <recommendedName>
        <fullName evidence="5">Transmembrane protein</fullName>
    </recommendedName>
</protein>
<gene>
    <name evidence="3" type="ORF">DY000_02057608</name>
</gene>
<organism evidence="3 4">
    <name type="scientific">Brassica cretica</name>
    <name type="common">Mustard</name>
    <dbReference type="NCBI Taxonomy" id="69181"/>
    <lineage>
        <taxon>Eukaryota</taxon>
        <taxon>Viridiplantae</taxon>
        <taxon>Streptophyta</taxon>
        <taxon>Embryophyta</taxon>
        <taxon>Tracheophyta</taxon>
        <taxon>Spermatophyta</taxon>
        <taxon>Magnoliopsida</taxon>
        <taxon>eudicotyledons</taxon>
        <taxon>Gunneridae</taxon>
        <taxon>Pentapetalae</taxon>
        <taxon>rosids</taxon>
        <taxon>malvids</taxon>
        <taxon>Brassicales</taxon>
        <taxon>Brassicaceae</taxon>
        <taxon>Brassiceae</taxon>
        <taxon>Brassica</taxon>
    </lineage>
</organism>
<dbReference type="PANTHER" id="PTHR46225">
    <property type="entry name" value="C3H4 TYPE ZINC FINGER PROTEIN"/>
    <property type="match status" value="1"/>
</dbReference>
<keyword evidence="2" id="KW-1133">Transmembrane helix</keyword>
<keyword evidence="2" id="KW-0472">Membrane</keyword>
<dbReference type="Proteomes" id="UP000266723">
    <property type="component" value="Unassembled WGS sequence"/>
</dbReference>
<evidence type="ECO:0000256" key="1">
    <source>
        <dbReference type="SAM" id="MobiDB-lite"/>
    </source>
</evidence>